<dbReference type="InterPro" id="IPR025193">
    <property type="entry name" value="DUF4114"/>
</dbReference>
<dbReference type="AlphaFoldDB" id="A0A1I0Q860"/>
<name>A0A1I0Q860_9BACT</name>
<evidence type="ECO:0000313" key="3">
    <source>
        <dbReference type="Proteomes" id="UP000199437"/>
    </source>
</evidence>
<evidence type="ECO:0000313" key="2">
    <source>
        <dbReference type="EMBL" id="SEW23138.1"/>
    </source>
</evidence>
<organism evidence="2 3">
    <name type="scientific">Roseivirga pacifica</name>
    <dbReference type="NCBI Taxonomy" id="1267423"/>
    <lineage>
        <taxon>Bacteria</taxon>
        <taxon>Pseudomonadati</taxon>
        <taxon>Bacteroidota</taxon>
        <taxon>Cytophagia</taxon>
        <taxon>Cytophagales</taxon>
        <taxon>Roseivirgaceae</taxon>
        <taxon>Roseivirga</taxon>
    </lineage>
</organism>
<evidence type="ECO:0000259" key="1">
    <source>
        <dbReference type="Pfam" id="PF13448"/>
    </source>
</evidence>
<dbReference type="PROSITE" id="PS51257">
    <property type="entry name" value="PROKAR_LIPOPROTEIN"/>
    <property type="match status" value="1"/>
</dbReference>
<reference evidence="3" key="1">
    <citation type="submission" date="2016-10" db="EMBL/GenBank/DDBJ databases">
        <authorList>
            <person name="Varghese N."/>
            <person name="Submissions S."/>
        </authorList>
    </citation>
    <scope>NUCLEOTIDE SEQUENCE [LARGE SCALE GENOMIC DNA]</scope>
    <source>
        <strain evidence="3">CGMCC 1.12402</strain>
    </source>
</reference>
<keyword evidence="3" id="KW-1185">Reference proteome</keyword>
<dbReference type="GeneID" id="99986817"/>
<dbReference type="Pfam" id="PF13448">
    <property type="entry name" value="DUF4114"/>
    <property type="match status" value="1"/>
</dbReference>
<dbReference type="EMBL" id="FOIR01000002">
    <property type="protein sequence ID" value="SEW23138.1"/>
    <property type="molecule type" value="Genomic_DNA"/>
</dbReference>
<accession>A0A1I0Q860</accession>
<gene>
    <name evidence="2" type="ORF">SAMN05216290_2105</name>
</gene>
<protein>
    <recommendedName>
        <fullName evidence="1">DUF4114 domain-containing protein</fullName>
    </recommendedName>
</protein>
<sequence>MKKTVKFILLLLFVGASCKQSDIEPILEENGVDVVELSKSFSSVDHVNIVNQATQVNALTENDLNVEDEYYWTHIAEVAPLELNGETLSASSISLHNNIAYVTYHKRGNVHLGALELINLSDPDNPSSLGFIPFEHADINAVTVDPYEEGTIWIAGSSNKIGAALYKLQFTANSTLISSSRINLSKALNGATSASANGIFCTLEHVYVSAGKSNGGVFRVNKTNLRDISVDEFYGAKGIAGNNVQGIDYFASLAVSDVSTIKIQNELTDDVQFIEQGVSAHQTVDLPHDGKYELQFSPFLPNELYYTSASNGVQSIDIVTGSVLKTTDPSLLPKGNTNALYVDEEFIFLANGEDGLSIALLEDAEQTNVISPLFQWDLPEKPASVNFVTAQDGYVFVAKGLGGFHVLKYEEQDQYKTVLPYDRWGTPIGMKNNEYCPDVIQNVLTKALPEGQNAIINTPEYFQNPNSSFLLEQEAQVEITFLHEGAGFRNTLGYYTYNVNNPPASVDDLDKTIIFPNASAVGSGGGLEPGNTVEVLGTFPAGTVFGFYLVSYGWRHELTDGYYTQYSDWTFNQNGLQQNLIFYDQSCDAFVVCFEDILIPGGDKDFNDAIFQVTSTPSEAFKKTAYLQIR</sequence>
<dbReference type="STRING" id="1267423.SAMN05216290_2105"/>
<dbReference type="SUPFAM" id="SSF101898">
    <property type="entry name" value="NHL repeat"/>
    <property type="match status" value="1"/>
</dbReference>
<feature type="domain" description="DUF4114" evidence="1">
    <location>
        <begin position="539"/>
        <end position="615"/>
    </location>
</feature>
<proteinExistence type="predicted"/>
<dbReference type="RefSeq" id="WP_090258539.1">
    <property type="nucleotide sequence ID" value="NZ_FOIR01000002.1"/>
</dbReference>
<dbReference type="OrthoDB" id="1204817at2"/>
<dbReference type="Proteomes" id="UP000199437">
    <property type="component" value="Unassembled WGS sequence"/>
</dbReference>